<dbReference type="GO" id="GO:0006357">
    <property type="term" value="P:regulation of transcription by RNA polymerase II"/>
    <property type="evidence" value="ECO:0007669"/>
    <property type="project" value="TreeGrafter"/>
</dbReference>
<dbReference type="Ensembl" id="ENSAOWT00000017775.1">
    <property type="protein sequence ID" value="ENSAOWP00000015662.1"/>
    <property type="gene ID" value="ENSAOWG00000010657.1"/>
</dbReference>
<feature type="region of interest" description="Disordered" evidence="2">
    <location>
        <begin position="582"/>
        <end position="618"/>
    </location>
</feature>
<feature type="region of interest" description="Disordered" evidence="2">
    <location>
        <begin position="434"/>
        <end position="454"/>
    </location>
</feature>
<protein>
    <submittedName>
        <fullName evidence="5">Apoptosis antagonizing transcription factor</fullName>
    </submittedName>
</protein>
<dbReference type="InterPro" id="IPR025160">
    <property type="entry name" value="AATF"/>
</dbReference>
<dbReference type="InterPro" id="IPR012617">
    <property type="entry name" value="AATF_C"/>
</dbReference>
<reference evidence="5" key="1">
    <citation type="submission" date="2025-08" db="UniProtKB">
        <authorList>
            <consortium name="Ensembl"/>
        </authorList>
    </citation>
    <scope>IDENTIFICATION</scope>
</reference>
<dbReference type="AlphaFoldDB" id="A0A8B9PRR0"/>
<dbReference type="Pfam" id="PF08164">
    <property type="entry name" value="TRAUB"/>
    <property type="match status" value="1"/>
</dbReference>
<evidence type="ECO:0000313" key="5">
    <source>
        <dbReference type="Ensembl" id="ENSAOWP00000015662.1"/>
    </source>
</evidence>
<feature type="compositionally biased region" description="Acidic residues" evidence="2">
    <location>
        <begin position="182"/>
        <end position="200"/>
    </location>
</feature>
<organism evidence="5 6">
    <name type="scientific">Apteryx owenii</name>
    <name type="common">Little spotted kiwi</name>
    <dbReference type="NCBI Taxonomy" id="8824"/>
    <lineage>
        <taxon>Eukaryota</taxon>
        <taxon>Metazoa</taxon>
        <taxon>Chordata</taxon>
        <taxon>Craniata</taxon>
        <taxon>Vertebrata</taxon>
        <taxon>Euteleostomi</taxon>
        <taxon>Archelosauria</taxon>
        <taxon>Archosauria</taxon>
        <taxon>Dinosauria</taxon>
        <taxon>Saurischia</taxon>
        <taxon>Theropoda</taxon>
        <taxon>Coelurosauria</taxon>
        <taxon>Aves</taxon>
        <taxon>Palaeognathae</taxon>
        <taxon>Apterygiformes</taxon>
        <taxon>Apterygidae</taxon>
        <taxon>Apteryx</taxon>
    </lineage>
</organism>
<evidence type="ECO:0000259" key="3">
    <source>
        <dbReference type="Pfam" id="PF08164"/>
    </source>
</evidence>
<dbReference type="Proteomes" id="UP000694424">
    <property type="component" value="Unplaced"/>
</dbReference>
<name>A0A8B9PRR0_APTOW</name>
<dbReference type="InterPro" id="IPR039223">
    <property type="entry name" value="AATF/Bfr2"/>
</dbReference>
<proteinExistence type="inferred from homology"/>
<feature type="domain" description="Apoptosis-antagonizing transcription factor C-terminal" evidence="3">
    <location>
        <begin position="476"/>
        <end position="551"/>
    </location>
</feature>
<sequence length="618" mass="69686">MGPVLAPGSGQTQESALPDRDLFRPPPFFFLSTATVAKVIDKFEDETADDIFPVGNIRKKASASLLEADKRYLGKATSRKALQEELWGDALSEEGSAEEALDEWSSGSEEDLEDKGSLDSKAKEEPSSAGSDQENDLEDDLEDDEEKETDLSVKLKAPKFTSQNITDFEKFTEGMDDVGSSEGEDEDDASMEEASDEEEYRNENHDNIKDTKESEDDGGMMTFSKGQAVEEVEKGKAVKNQLVLWDQLLEGRIKMQKVLLTANRLPQPDTFPIFKKEGGQEFDNAVKNGYKALKALLRALVDLQDELLYQYPGTRHLVDRKQSKIESDDEILSSSDEEKVDEAQKKRRSLPKRKLKMEDYPEFVAKRFADFRTYRNNVLQKWHDKTKLASGKMGKGFGAFERSILTQIDHIMMDKERLLRRTQTKRSVYRVLGKQEQESHPVPESLPENSEVLPQTDSNRHLKDIDEEIFDDDDFYHQLLRELIERKTSSLDPNDQVAMGRQWLAIQKLRSKIKKKVDRKASKGRKIRYHVHSKLVSFMAPIDHCTMNDDASLGIISKVGGRMRFGQWSGTVSLPLPRAPCAAVPQSDGEDDGTAQRGVNSSACSSGALAMRPSKSLR</sequence>
<feature type="domain" description="AATF leucine zipper-containing" evidence="4">
    <location>
        <begin position="231"/>
        <end position="385"/>
    </location>
</feature>
<dbReference type="PANTHER" id="PTHR15565:SF0">
    <property type="entry name" value="PROTEIN AATF"/>
    <property type="match status" value="1"/>
</dbReference>
<evidence type="ECO:0000259" key="4">
    <source>
        <dbReference type="Pfam" id="PF13339"/>
    </source>
</evidence>
<evidence type="ECO:0000313" key="6">
    <source>
        <dbReference type="Proteomes" id="UP000694424"/>
    </source>
</evidence>
<feature type="region of interest" description="Disordered" evidence="2">
    <location>
        <begin position="89"/>
        <end position="220"/>
    </location>
</feature>
<keyword evidence="6" id="KW-1185">Reference proteome</keyword>
<dbReference type="GO" id="GO:0005730">
    <property type="term" value="C:nucleolus"/>
    <property type="evidence" value="ECO:0007669"/>
    <property type="project" value="TreeGrafter"/>
</dbReference>
<dbReference type="PANTHER" id="PTHR15565">
    <property type="entry name" value="AATF PROTEIN APOPTOSIS ANTAGONIZING TRANSCRIPTION FACTOR"/>
    <property type="match status" value="1"/>
</dbReference>
<feature type="region of interest" description="Disordered" evidence="2">
    <location>
        <begin position="329"/>
        <end position="349"/>
    </location>
</feature>
<evidence type="ECO:0000256" key="1">
    <source>
        <dbReference type="ARBA" id="ARBA00008966"/>
    </source>
</evidence>
<feature type="compositionally biased region" description="Acidic residues" evidence="2">
    <location>
        <begin position="133"/>
        <end position="148"/>
    </location>
</feature>
<feature type="compositionally biased region" description="Acidic residues" evidence="2">
    <location>
        <begin position="91"/>
        <end position="113"/>
    </location>
</feature>
<feature type="compositionally biased region" description="Basic and acidic residues" evidence="2">
    <location>
        <begin position="114"/>
        <end position="126"/>
    </location>
</feature>
<accession>A0A8B9PRR0</accession>
<reference evidence="5" key="2">
    <citation type="submission" date="2025-09" db="UniProtKB">
        <authorList>
            <consortium name="Ensembl"/>
        </authorList>
    </citation>
    <scope>IDENTIFICATION</scope>
</reference>
<comment type="similarity">
    <text evidence="1">Belongs to the AATF family.</text>
</comment>
<evidence type="ECO:0000256" key="2">
    <source>
        <dbReference type="SAM" id="MobiDB-lite"/>
    </source>
</evidence>
<dbReference type="Pfam" id="PF13339">
    <property type="entry name" value="AATF-Che1"/>
    <property type="match status" value="1"/>
</dbReference>
<feature type="region of interest" description="Disordered" evidence="2">
    <location>
        <begin position="1"/>
        <end position="22"/>
    </location>
</feature>
<feature type="compositionally biased region" description="Basic and acidic residues" evidence="2">
    <location>
        <begin position="201"/>
        <end position="212"/>
    </location>
</feature>